<dbReference type="SUPFAM" id="SSF54909">
    <property type="entry name" value="Dimeric alpha+beta barrel"/>
    <property type="match status" value="1"/>
</dbReference>
<evidence type="ECO:0000313" key="2">
    <source>
        <dbReference type="Proteomes" id="UP001595973"/>
    </source>
</evidence>
<gene>
    <name evidence="1" type="ORF">ACFO5X_05670</name>
</gene>
<dbReference type="EMBL" id="JBHSGI010000002">
    <property type="protein sequence ID" value="MFC4668036.1"/>
    <property type="molecule type" value="Genomic_DNA"/>
</dbReference>
<dbReference type="RefSeq" id="WP_380716273.1">
    <property type="nucleotide sequence ID" value="NZ_JBHSGI010000002.1"/>
</dbReference>
<dbReference type="Gene3D" id="3.30.70.1060">
    <property type="entry name" value="Dimeric alpha+beta barrel"/>
    <property type="match status" value="1"/>
</dbReference>
<organism evidence="1 2">
    <name type="scientific">Seohaeicola nanhaiensis</name>
    <dbReference type="NCBI Taxonomy" id="1387282"/>
    <lineage>
        <taxon>Bacteria</taxon>
        <taxon>Pseudomonadati</taxon>
        <taxon>Pseudomonadota</taxon>
        <taxon>Alphaproteobacteria</taxon>
        <taxon>Rhodobacterales</taxon>
        <taxon>Roseobacteraceae</taxon>
        <taxon>Seohaeicola</taxon>
    </lineage>
</organism>
<evidence type="ECO:0008006" key="3">
    <source>
        <dbReference type="Google" id="ProtNLM"/>
    </source>
</evidence>
<protein>
    <recommendedName>
        <fullName evidence="3">YCII-related domain-containing protein</fullName>
    </recommendedName>
</protein>
<accession>A0ABV9KDM2</accession>
<keyword evidence="2" id="KW-1185">Reference proteome</keyword>
<dbReference type="Proteomes" id="UP001595973">
    <property type="component" value="Unassembled WGS sequence"/>
</dbReference>
<sequence>MPKFLFVYHGGKRPETQAEIDRAMAAWGTWMSDNAKALVDAGNPVGMSRTVSAAGVADDGGANPASGYSLVEAADIDAACAIAAANPMVMDGSGSVEVAPIVEM</sequence>
<comment type="caution">
    <text evidence="1">The sequence shown here is derived from an EMBL/GenBank/DDBJ whole genome shotgun (WGS) entry which is preliminary data.</text>
</comment>
<dbReference type="InterPro" id="IPR011008">
    <property type="entry name" value="Dimeric_a/b-barrel"/>
</dbReference>
<reference evidence="2" key="1">
    <citation type="journal article" date="2019" name="Int. J. Syst. Evol. Microbiol.">
        <title>The Global Catalogue of Microorganisms (GCM) 10K type strain sequencing project: providing services to taxonomists for standard genome sequencing and annotation.</title>
        <authorList>
            <consortium name="The Broad Institute Genomics Platform"/>
            <consortium name="The Broad Institute Genome Sequencing Center for Infectious Disease"/>
            <person name="Wu L."/>
            <person name="Ma J."/>
        </authorList>
    </citation>
    <scope>NUCLEOTIDE SEQUENCE [LARGE SCALE GENOMIC DNA]</scope>
    <source>
        <strain evidence="2">CGMCC 4.7283</strain>
    </source>
</reference>
<name>A0ABV9KDM2_9RHOB</name>
<evidence type="ECO:0000313" key="1">
    <source>
        <dbReference type="EMBL" id="MFC4668036.1"/>
    </source>
</evidence>
<proteinExistence type="predicted"/>